<dbReference type="PANTHER" id="PTHR23248">
    <property type="entry name" value="PHOSPHOLIPID SCRAMBLASE-RELATED"/>
    <property type="match status" value="1"/>
</dbReference>
<dbReference type="GO" id="GO:0005886">
    <property type="term" value="C:plasma membrane"/>
    <property type="evidence" value="ECO:0007669"/>
    <property type="project" value="TreeGrafter"/>
</dbReference>
<dbReference type="PANTHER" id="PTHR23248:SF9">
    <property type="entry name" value="PHOSPHOLIPID SCRAMBLASE"/>
    <property type="match status" value="1"/>
</dbReference>
<dbReference type="InterPro" id="IPR005552">
    <property type="entry name" value="Scramblase"/>
</dbReference>
<gene>
    <name evidence="3" type="ORF">THAOC_21734</name>
</gene>
<feature type="non-terminal residue" evidence="3">
    <location>
        <position position="253"/>
    </location>
</feature>
<name>K0SI41_THAOC</name>
<accession>K0SI41</accession>
<evidence type="ECO:0000313" key="3">
    <source>
        <dbReference type="EMBL" id="EJK58162.1"/>
    </source>
</evidence>
<sequence length="253" mass="28141">MESLQETEKLIVKQKFEALEAMANVAANALDMDALGNLGEVANKYDVYDAAKLQVMDRDGEEPFATIESDAICCVAGLCCDHTFRLKDENGQEIGKIVKQKPSSFGELATEIVSDADVFAIEFKKDLDENKKASLFGALYLIDYMFFENEGEGPADPICKSSPGWLPIQGVLPSESLDRRNISTTTSLCRTARLVGNIKSSLRLANNPGKWHRLICKSELERNGRPTDRSATMQIIVSEDWKEVARIDRWTVV</sequence>
<proteinExistence type="inferred from homology"/>
<keyword evidence="4" id="KW-1185">Reference proteome</keyword>
<dbReference type="GO" id="GO:0017128">
    <property type="term" value="F:phospholipid scramblase activity"/>
    <property type="evidence" value="ECO:0007669"/>
    <property type="project" value="InterPro"/>
</dbReference>
<reference evidence="3 4" key="1">
    <citation type="journal article" date="2012" name="Genome Biol.">
        <title>Genome and low-iron response of an oceanic diatom adapted to chronic iron limitation.</title>
        <authorList>
            <person name="Lommer M."/>
            <person name="Specht M."/>
            <person name="Roy A.S."/>
            <person name="Kraemer L."/>
            <person name="Andreson R."/>
            <person name="Gutowska M.A."/>
            <person name="Wolf J."/>
            <person name="Bergner S.V."/>
            <person name="Schilhabel M.B."/>
            <person name="Klostermeier U.C."/>
            <person name="Beiko R.G."/>
            <person name="Rosenstiel P."/>
            <person name="Hippler M."/>
            <person name="Laroche J."/>
        </authorList>
    </citation>
    <scope>NUCLEOTIDE SEQUENCE [LARGE SCALE GENOMIC DNA]</scope>
    <source>
        <strain evidence="3 4">CCMP1005</strain>
    </source>
</reference>
<evidence type="ECO:0000256" key="1">
    <source>
        <dbReference type="ARBA" id="ARBA00005350"/>
    </source>
</evidence>
<dbReference type="EMBL" id="AGNL01026038">
    <property type="protein sequence ID" value="EJK58162.1"/>
    <property type="molecule type" value="Genomic_DNA"/>
</dbReference>
<dbReference type="Pfam" id="PF03803">
    <property type="entry name" value="Scramblase"/>
    <property type="match status" value="1"/>
</dbReference>
<organism evidence="3 4">
    <name type="scientific">Thalassiosira oceanica</name>
    <name type="common">Marine diatom</name>
    <dbReference type="NCBI Taxonomy" id="159749"/>
    <lineage>
        <taxon>Eukaryota</taxon>
        <taxon>Sar</taxon>
        <taxon>Stramenopiles</taxon>
        <taxon>Ochrophyta</taxon>
        <taxon>Bacillariophyta</taxon>
        <taxon>Coscinodiscophyceae</taxon>
        <taxon>Thalassiosirophycidae</taxon>
        <taxon>Thalassiosirales</taxon>
        <taxon>Thalassiosiraceae</taxon>
        <taxon>Thalassiosira</taxon>
    </lineage>
</organism>
<dbReference type="OrthoDB" id="444338at2759"/>
<dbReference type="AlphaFoldDB" id="K0SI41"/>
<comment type="caution">
    <text evidence="3">The sequence shown here is derived from an EMBL/GenBank/DDBJ whole genome shotgun (WGS) entry which is preliminary data.</text>
</comment>
<evidence type="ECO:0000256" key="2">
    <source>
        <dbReference type="RuleBase" id="RU363116"/>
    </source>
</evidence>
<evidence type="ECO:0000313" key="4">
    <source>
        <dbReference type="Proteomes" id="UP000266841"/>
    </source>
</evidence>
<protein>
    <recommendedName>
        <fullName evidence="2">Phospholipid scramblase</fullName>
    </recommendedName>
</protein>
<dbReference type="Proteomes" id="UP000266841">
    <property type="component" value="Unassembled WGS sequence"/>
</dbReference>
<comment type="similarity">
    <text evidence="1 2">Belongs to the phospholipid scramblase family.</text>
</comment>
<dbReference type="eggNOG" id="KOG0621">
    <property type="taxonomic scope" value="Eukaryota"/>
</dbReference>